<feature type="compositionally biased region" description="Low complexity" evidence="1">
    <location>
        <begin position="23"/>
        <end position="38"/>
    </location>
</feature>
<dbReference type="AlphaFoldDB" id="A0A8S1LRB1"/>
<sequence>MGCCCGKNCTKQKPDLKIEQKAQPEVQPQENNNQQEYLEPPKEQNNPIIPDETPKQKGQQPSSLQEIKVEVKIEIPEVKNEIPEVKNEIPEVKNETPKVKNKIPEVETQLDQDLLYFEEALNSIRDKNNNFNQHKVSIEEQLNKMFSKEQDEKELKDQSQNNDFKGPKIVNRNICDIQNKYDFSQINEFTEYKRPITLVRLIQKQKSPICTFIGKIDQKYCCVKLIPMAKLVHIMQWIESVKKAQSKENLDKEVFLGECCQKYNYYKIEVLNNEPEYCNCYIISNLEQYNAYTFSHHPSIKLTEKLSVAYYVIQIIQVVLKNKTDQDEQNQQPSKLSKQIFKKMFTVKRNNILISRQQERFNILLSDWQLLLPEFEDIISNKKIQNEDKLYEGIEKNIHEINDLSSRNLGAQVQSQSNSGIVSNPELTKNINEFEEFTKRVLKLLFFRVNFELLFDVELYGFINEAKFENICDQKINIIENQERSDKEILTKIIQSYSQKDENEYNKQILKTTNKLLTNKSQLIYKEFQLNNSHNCPKIYWIYLMLKDLRPEAIRSGLQDLEKKSED</sequence>
<feature type="region of interest" description="Disordered" evidence="1">
    <location>
        <begin position="14"/>
        <end position="65"/>
    </location>
</feature>
<evidence type="ECO:0000313" key="3">
    <source>
        <dbReference type="Proteomes" id="UP000692954"/>
    </source>
</evidence>
<reference evidence="2" key="1">
    <citation type="submission" date="2021-01" db="EMBL/GenBank/DDBJ databases">
        <authorList>
            <consortium name="Genoscope - CEA"/>
            <person name="William W."/>
        </authorList>
    </citation>
    <scope>NUCLEOTIDE SEQUENCE</scope>
</reference>
<gene>
    <name evidence="2" type="ORF">PSON_ATCC_30995.1.T0270061</name>
</gene>
<accession>A0A8S1LRB1</accession>
<organism evidence="2 3">
    <name type="scientific">Paramecium sonneborni</name>
    <dbReference type="NCBI Taxonomy" id="65129"/>
    <lineage>
        <taxon>Eukaryota</taxon>
        <taxon>Sar</taxon>
        <taxon>Alveolata</taxon>
        <taxon>Ciliophora</taxon>
        <taxon>Intramacronucleata</taxon>
        <taxon>Oligohymenophorea</taxon>
        <taxon>Peniculida</taxon>
        <taxon>Parameciidae</taxon>
        <taxon>Paramecium</taxon>
    </lineage>
</organism>
<proteinExistence type="predicted"/>
<evidence type="ECO:0000256" key="1">
    <source>
        <dbReference type="SAM" id="MobiDB-lite"/>
    </source>
</evidence>
<name>A0A8S1LRB1_9CILI</name>
<dbReference type="Proteomes" id="UP000692954">
    <property type="component" value="Unassembled WGS sequence"/>
</dbReference>
<dbReference type="EMBL" id="CAJJDN010000027">
    <property type="protein sequence ID" value="CAD8070570.1"/>
    <property type="molecule type" value="Genomic_DNA"/>
</dbReference>
<feature type="compositionally biased region" description="Polar residues" evidence="1">
    <location>
        <begin position="56"/>
        <end position="65"/>
    </location>
</feature>
<dbReference type="OrthoDB" id="310018at2759"/>
<protein>
    <submittedName>
        <fullName evidence="2">Uncharacterized protein</fullName>
    </submittedName>
</protein>
<comment type="caution">
    <text evidence="2">The sequence shown here is derived from an EMBL/GenBank/DDBJ whole genome shotgun (WGS) entry which is preliminary data.</text>
</comment>
<evidence type="ECO:0000313" key="2">
    <source>
        <dbReference type="EMBL" id="CAD8070570.1"/>
    </source>
</evidence>
<keyword evidence="3" id="KW-1185">Reference proteome</keyword>